<protein>
    <submittedName>
        <fullName evidence="2">Uncharacterized protein</fullName>
    </submittedName>
</protein>
<feature type="compositionally biased region" description="Basic and acidic residues" evidence="1">
    <location>
        <begin position="181"/>
        <end position="190"/>
    </location>
</feature>
<feature type="non-terminal residue" evidence="2">
    <location>
        <position position="1"/>
    </location>
</feature>
<evidence type="ECO:0000313" key="2">
    <source>
        <dbReference type="EMBL" id="KAH0868580.1"/>
    </source>
</evidence>
<accession>A0ABQ7YK29</accession>
<dbReference type="Proteomes" id="UP000824890">
    <property type="component" value="Unassembled WGS sequence"/>
</dbReference>
<name>A0ABQ7YK29_BRANA</name>
<evidence type="ECO:0000313" key="3">
    <source>
        <dbReference type="Proteomes" id="UP000824890"/>
    </source>
</evidence>
<gene>
    <name evidence="2" type="ORF">HID58_075602</name>
</gene>
<dbReference type="EMBL" id="JAGKQM010000017">
    <property type="protein sequence ID" value="KAH0868580.1"/>
    <property type="molecule type" value="Genomic_DNA"/>
</dbReference>
<reference evidence="2 3" key="1">
    <citation type="submission" date="2021-05" db="EMBL/GenBank/DDBJ databases">
        <title>Genome Assembly of Synthetic Allotetraploid Brassica napus Reveals Homoeologous Exchanges between Subgenomes.</title>
        <authorList>
            <person name="Davis J.T."/>
        </authorList>
    </citation>
    <scope>NUCLEOTIDE SEQUENCE [LARGE SCALE GENOMIC DNA]</scope>
    <source>
        <strain evidence="3">cv. Da-Ae</strain>
        <tissue evidence="2">Seedling</tissue>
    </source>
</reference>
<sequence length="238" mass="27469">SKELELENKATLTTIVSTLDIISRKFDQVDSRFEAYELDRNRPLMDQKTIDDRVNALLEERLKDLGIGKIPENHDNPSPQLSDNSLSMASLVVRTHQKSVNSPALVAATPGKEFGPKKNLAKELEKESGVKRTLDEEFGSMLRLRGMRRLRLRKKLLRIRKKRLKLRKKWLRLRKKEAELKKKQEDELKKQKQYKKVTPPRDGVTRCKVQPDVEDSSLADITDEVVAEQNKFAPESDV</sequence>
<comment type="caution">
    <text evidence="2">The sequence shown here is derived from an EMBL/GenBank/DDBJ whole genome shotgun (WGS) entry which is preliminary data.</text>
</comment>
<keyword evidence="3" id="KW-1185">Reference proteome</keyword>
<feature type="region of interest" description="Disordered" evidence="1">
    <location>
        <begin position="181"/>
        <end position="210"/>
    </location>
</feature>
<evidence type="ECO:0000256" key="1">
    <source>
        <dbReference type="SAM" id="MobiDB-lite"/>
    </source>
</evidence>
<organism evidence="2 3">
    <name type="scientific">Brassica napus</name>
    <name type="common">Rape</name>
    <dbReference type="NCBI Taxonomy" id="3708"/>
    <lineage>
        <taxon>Eukaryota</taxon>
        <taxon>Viridiplantae</taxon>
        <taxon>Streptophyta</taxon>
        <taxon>Embryophyta</taxon>
        <taxon>Tracheophyta</taxon>
        <taxon>Spermatophyta</taxon>
        <taxon>Magnoliopsida</taxon>
        <taxon>eudicotyledons</taxon>
        <taxon>Gunneridae</taxon>
        <taxon>Pentapetalae</taxon>
        <taxon>rosids</taxon>
        <taxon>malvids</taxon>
        <taxon>Brassicales</taxon>
        <taxon>Brassicaceae</taxon>
        <taxon>Brassiceae</taxon>
        <taxon>Brassica</taxon>
    </lineage>
</organism>
<proteinExistence type="predicted"/>